<feature type="signal peptide" evidence="1">
    <location>
        <begin position="1"/>
        <end position="30"/>
    </location>
</feature>
<organism evidence="3 4">
    <name type="scientific">Parapedobacter composti</name>
    <dbReference type="NCBI Taxonomy" id="623281"/>
    <lineage>
        <taxon>Bacteria</taxon>
        <taxon>Pseudomonadati</taxon>
        <taxon>Bacteroidota</taxon>
        <taxon>Sphingobacteriia</taxon>
        <taxon>Sphingobacteriales</taxon>
        <taxon>Sphingobacteriaceae</taxon>
        <taxon>Parapedobacter</taxon>
    </lineage>
</organism>
<protein>
    <submittedName>
        <fullName evidence="3">CubicO group peptidase, beta-lactamase class C family</fullName>
    </submittedName>
</protein>
<name>A0A1I1E9N3_9SPHI</name>
<keyword evidence="1" id="KW-0732">Signal</keyword>
<gene>
    <name evidence="3" type="ORF">SAMN05421747_101412</name>
</gene>
<dbReference type="AlphaFoldDB" id="A0A1I1E9N3"/>
<dbReference type="EMBL" id="FOLL01000001">
    <property type="protein sequence ID" value="SFB83426.1"/>
    <property type="molecule type" value="Genomic_DNA"/>
</dbReference>
<evidence type="ECO:0000313" key="3">
    <source>
        <dbReference type="EMBL" id="SFB83426.1"/>
    </source>
</evidence>
<dbReference type="SUPFAM" id="SSF56601">
    <property type="entry name" value="beta-lactamase/transpeptidase-like"/>
    <property type="match status" value="1"/>
</dbReference>
<evidence type="ECO:0000259" key="2">
    <source>
        <dbReference type="Pfam" id="PF00144"/>
    </source>
</evidence>
<dbReference type="Gene3D" id="3.40.710.10">
    <property type="entry name" value="DD-peptidase/beta-lactamase superfamily"/>
    <property type="match status" value="1"/>
</dbReference>
<dbReference type="RefSeq" id="WP_211657500.1">
    <property type="nucleotide sequence ID" value="NZ_FOLL01000001.1"/>
</dbReference>
<dbReference type="InterPro" id="IPR050491">
    <property type="entry name" value="AmpC-like"/>
</dbReference>
<sequence length="502" mass="55951">MATKRNHTIRCFFFMLFAFPGFVFSQQADASMAALKRSIPAIDSIYQAFAVKYHSPGVAYAIVYNGEVVHQGTWGYSDIERQIPVSPHTVFRAASMTKSFVAAAILQLRDAGKLDLDHALERYIPEFGAQRMLTADAPKITIRHLLTHMGGFPEDNPWGDRQLDISDEEFAELIRNGFSFSNAPGVTYEYSNTGYALLGEVIKRITGQRYDAYIKANLFTPLGMHNSYWAYTDVPDGLLAHGYRWTDGQWIKQPMLDDGAYGAMGGLSCSLEDFARYVAFFLDAWPARDDTDDGPLKRSSLREMQQPWTFNRLTDVNGCPVTSAYGYGLRWTHDCNGITTVGHSGGLPGFGCNWLILPDHGLGIVSFSNVTYAPATTINNQVAGAIIRLSGITARQIPVSTVLKQRQNELVRFLPHWEGAETSEIFATNFFLDNDIHMLRKESQAMFATAGKITGLQEIVAENNLRGTFIIVGEHHDIAVHFTLSPEEIPRIQQVTITKHSS</sequence>
<feature type="chain" id="PRO_5011709847" evidence="1">
    <location>
        <begin position="31"/>
        <end position="502"/>
    </location>
</feature>
<dbReference type="PANTHER" id="PTHR46825:SF9">
    <property type="entry name" value="BETA-LACTAMASE-RELATED DOMAIN-CONTAINING PROTEIN"/>
    <property type="match status" value="1"/>
</dbReference>
<evidence type="ECO:0000313" key="4">
    <source>
        <dbReference type="Proteomes" id="UP000199577"/>
    </source>
</evidence>
<keyword evidence="4" id="KW-1185">Reference proteome</keyword>
<evidence type="ECO:0000256" key="1">
    <source>
        <dbReference type="SAM" id="SignalP"/>
    </source>
</evidence>
<dbReference type="InterPro" id="IPR001466">
    <property type="entry name" value="Beta-lactam-related"/>
</dbReference>
<dbReference type="Pfam" id="PF00144">
    <property type="entry name" value="Beta-lactamase"/>
    <property type="match status" value="1"/>
</dbReference>
<dbReference type="Proteomes" id="UP000199577">
    <property type="component" value="Unassembled WGS sequence"/>
</dbReference>
<accession>A0A1I1E9N3</accession>
<dbReference type="STRING" id="623281.SAMN05421747_101412"/>
<proteinExistence type="predicted"/>
<reference evidence="4" key="1">
    <citation type="submission" date="2016-10" db="EMBL/GenBank/DDBJ databases">
        <authorList>
            <person name="Varghese N."/>
            <person name="Submissions S."/>
        </authorList>
    </citation>
    <scope>NUCLEOTIDE SEQUENCE [LARGE SCALE GENOMIC DNA]</scope>
    <source>
        <strain evidence="4">DSM 22900</strain>
    </source>
</reference>
<dbReference type="InterPro" id="IPR012338">
    <property type="entry name" value="Beta-lactam/transpept-like"/>
</dbReference>
<dbReference type="PANTHER" id="PTHR46825">
    <property type="entry name" value="D-ALANYL-D-ALANINE-CARBOXYPEPTIDASE/ENDOPEPTIDASE AMPH"/>
    <property type="match status" value="1"/>
</dbReference>
<feature type="domain" description="Beta-lactamase-related" evidence="2">
    <location>
        <begin position="43"/>
        <end position="374"/>
    </location>
</feature>